<feature type="coiled-coil region" evidence="1">
    <location>
        <begin position="319"/>
        <end position="353"/>
    </location>
</feature>
<dbReference type="EMBL" id="JAINDJ010000004">
    <property type="protein sequence ID" value="KAG9450160.1"/>
    <property type="molecule type" value="Genomic_DNA"/>
</dbReference>
<evidence type="ECO:0000259" key="3">
    <source>
        <dbReference type="Pfam" id="PF04784"/>
    </source>
</evidence>
<dbReference type="InterPro" id="IPR006869">
    <property type="entry name" value="DUF547"/>
</dbReference>
<proteinExistence type="predicted"/>
<name>A0AAV7EQ08_ARIFI</name>
<organism evidence="5 6">
    <name type="scientific">Aristolochia fimbriata</name>
    <name type="common">White veined hardy Dutchman's pipe vine</name>
    <dbReference type="NCBI Taxonomy" id="158543"/>
    <lineage>
        <taxon>Eukaryota</taxon>
        <taxon>Viridiplantae</taxon>
        <taxon>Streptophyta</taxon>
        <taxon>Embryophyta</taxon>
        <taxon>Tracheophyta</taxon>
        <taxon>Spermatophyta</taxon>
        <taxon>Magnoliopsida</taxon>
        <taxon>Magnoliidae</taxon>
        <taxon>Piperales</taxon>
        <taxon>Aristolochiaceae</taxon>
        <taxon>Aristolochia</taxon>
    </lineage>
</organism>
<dbReference type="AlphaFoldDB" id="A0AAV7EQ08"/>
<keyword evidence="6" id="KW-1185">Reference proteome</keyword>
<accession>A0AAV7EQ08</accession>
<comment type="caution">
    <text evidence="5">The sequence shown here is derived from an EMBL/GenBank/DDBJ whole genome shotgun (WGS) entry which is preliminary data.</text>
</comment>
<evidence type="ECO:0000256" key="2">
    <source>
        <dbReference type="SAM" id="MobiDB-lite"/>
    </source>
</evidence>
<dbReference type="Pfam" id="PF14389">
    <property type="entry name" value="Lzipper-MIP1"/>
    <property type="match status" value="1"/>
</dbReference>
<dbReference type="PANTHER" id="PTHR23054:SF53">
    <property type="entry name" value="OS06G0704100 PROTEIN"/>
    <property type="match status" value="1"/>
</dbReference>
<dbReference type="Pfam" id="PF04784">
    <property type="entry name" value="DUF547"/>
    <property type="match status" value="1"/>
</dbReference>
<feature type="region of interest" description="Disordered" evidence="2">
    <location>
        <begin position="379"/>
        <end position="399"/>
    </location>
</feature>
<feature type="compositionally biased region" description="Basic residues" evidence="2">
    <location>
        <begin position="1"/>
        <end position="13"/>
    </location>
</feature>
<dbReference type="PANTHER" id="PTHR23054">
    <property type="entry name" value="TERNARY COMPLEX FACTOR MIP1, LEUCINE-ZIPPER-RELATED"/>
    <property type="match status" value="1"/>
</dbReference>
<feature type="domain" description="Ternary complex factor MIP1 leucine-zipper" evidence="4">
    <location>
        <begin position="273"/>
        <end position="350"/>
    </location>
</feature>
<protein>
    <submittedName>
        <fullName evidence="5">Uncharacterized protein</fullName>
    </submittedName>
</protein>
<keyword evidence="1" id="KW-0175">Coiled coil</keyword>
<reference evidence="5 6" key="1">
    <citation type="submission" date="2021-07" db="EMBL/GenBank/DDBJ databases">
        <title>The Aristolochia fimbriata genome: insights into angiosperm evolution, floral development and chemical biosynthesis.</title>
        <authorList>
            <person name="Jiao Y."/>
        </authorList>
    </citation>
    <scope>NUCLEOTIDE SEQUENCE [LARGE SCALE GENOMIC DNA]</scope>
    <source>
        <strain evidence="5">IBCAS-2021</strain>
        <tissue evidence="5">Leaf</tissue>
    </source>
</reference>
<evidence type="ECO:0000256" key="1">
    <source>
        <dbReference type="SAM" id="Coils"/>
    </source>
</evidence>
<sequence>MTRHQRDRGHRGITKPGFEIAHGSKYARNTSHGDTGRARATQRPDRPSFWFFLLPIDLLPSSARPYAVDAPSGRGGRYVFGPLRGSEKWRCLNVREEETHREGARGRGGKRRSAGLYLLCSFLLWMWELLGVEPWNRGTEVFGFEAQDSDLMVYRPFEHHLILILERKGRFAVRDFVRSWLTGVTVTASNIVTTDFTKAGSATDISSPGHLTMKLGVSLQKDFYMANRLCSVRKQSNSEDDIGSDCSVNSEVINSSEVTSLRPCDRNIGPGPYRLQLEQDVHRLQQQLCEEMELHVVLENAIENAAGSLSGVSCLPQNAQELLNSIVTLEETVSRLEEQMVSLHYQLTQERNERKLAEYRLKQLPSELSSLSSSVNVKTPLSDKELREEQTDSPCQISSIASNTSPFENTFDGVSILFRKKASCQLYQSEELGKVNKNIAVKGLWSQPNRLSEEMVRCMKNIFISLSDSSTASSKSYASEHHLSPVSPHGLLSTSSMWSLSEPSTADSWVQSPHVDLKCKNEVLTSECVFDPYRVRGKLSWEDIGSYGSAVEVSWMSVGKKQLEFAAGALRRFRLLVEQLAKVNPVHLRSDEKLAFWINLYNALIMHAYLAYGVPRGDLKLFSLMQKAAYTVGGHSFNAATIEYVILKMKPPLHRPQTALLLALHKLKATEEQRKFAIDTFEPLVTFALSCGMYSSPAVRIYTAANVREELEEAQRDFIRASVGVSSKGKLLVPKLLHCFARGFVDDANLAVWISRFLPPKQAALVEQCLAQRRQSFLASRNCGILPFDSHFRYLFLPETYT</sequence>
<feature type="domain" description="DUF547" evidence="3">
    <location>
        <begin position="587"/>
        <end position="719"/>
    </location>
</feature>
<dbReference type="Proteomes" id="UP000825729">
    <property type="component" value="Unassembled WGS sequence"/>
</dbReference>
<evidence type="ECO:0000259" key="4">
    <source>
        <dbReference type="Pfam" id="PF14389"/>
    </source>
</evidence>
<gene>
    <name evidence="5" type="ORF">H6P81_010125</name>
</gene>
<evidence type="ECO:0000313" key="5">
    <source>
        <dbReference type="EMBL" id="KAG9450160.1"/>
    </source>
</evidence>
<feature type="region of interest" description="Disordered" evidence="2">
    <location>
        <begin position="1"/>
        <end position="42"/>
    </location>
</feature>
<feature type="compositionally biased region" description="Basic and acidic residues" evidence="2">
    <location>
        <begin position="381"/>
        <end position="390"/>
    </location>
</feature>
<dbReference type="InterPro" id="IPR025757">
    <property type="entry name" value="MIP1_Leuzipper"/>
</dbReference>
<evidence type="ECO:0000313" key="6">
    <source>
        <dbReference type="Proteomes" id="UP000825729"/>
    </source>
</evidence>